<accession>A0A2N6SQB0</accession>
<keyword evidence="1" id="KW-0472">Membrane</keyword>
<keyword evidence="1" id="KW-1133">Transmembrane helix</keyword>
<reference evidence="2 3" key="1">
    <citation type="submission" date="2017-09" db="EMBL/GenBank/DDBJ databases">
        <title>Bacterial strain isolated from the female urinary microbiota.</title>
        <authorList>
            <person name="Thomas-White K."/>
            <person name="Kumar N."/>
            <person name="Forster S."/>
            <person name="Putonti C."/>
            <person name="Lawley T."/>
            <person name="Wolfe A.J."/>
        </authorList>
    </citation>
    <scope>NUCLEOTIDE SEQUENCE [LARGE SCALE GENOMIC DNA]</scope>
    <source>
        <strain evidence="2 3">UMB0852</strain>
    </source>
</reference>
<organism evidence="2 3">
    <name type="scientific">Dolosicoccus paucivorans</name>
    <dbReference type="NCBI Taxonomy" id="84521"/>
    <lineage>
        <taxon>Bacteria</taxon>
        <taxon>Bacillati</taxon>
        <taxon>Bacillota</taxon>
        <taxon>Bacilli</taxon>
        <taxon>Lactobacillales</taxon>
        <taxon>Aerococcaceae</taxon>
        <taxon>Dolosicoccus</taxon>
    </lineage>
</organism>
<keyword evidence="1" id="KW-0812">Transmembrane</keyword>
<proteinExistence type="predicted"/>
<dbReference type="AlphaFoldDB" id="A0A2N6SQB0"/>
<keyword evidence="3" id="KW-1185">Reference proteome</keyword>
<sequence length="261" mass="30737">MPNYRPYHYVETDSEPQKMGRGFFIILGLLVAVMVSFFIMYAFRQKVMTTYQTSIYQPLETQETELRKVHPLVVLATNYSNAGRTGQESLSYASVITFDNYHQPQIKEWAVDDVFYNEQTLNELYQNNQLYQGIDDQLNGSPFYTVQLSLFEIRPLIEAMGGLKLDDRQWSDLQVMEYMYETNEADEQIKRDQLIIHTLFEQLFAYKVIPQLPTLMEQSTYFIHTDVPYRVIEKTVIQMKLSQIKETVLSLFNRQTALMIH</sequence>
<evidence type="ECO:0008006" key="4">
    <source>
        <dbReference type="Google" id="ProtNLM"/>
    </source>
</evidence>
<evidence type="ECO:0000256" key="1">
    <source>
        <dbReference type="SAM" id="Phobius"/>
    </source>
</evidence>
<feature type="transmembrane region" description="Helical" evidence="1">
    <location>
        <begin position="20"/>
        <end position="43"/>
    </location>
</feature>
<dbReference type="RefSeq" id="WP_102227509.1">
    <property type="nucleotide sequence ID" value="NZ_PNFY01000007.1"/>
</dbReference>
<name>A0A2N6SQB0_9LACT</name>
<gene>
    <name evidence="2" type="ORF">CJ205_00670</name>
</gene>
<evidence type="ECO:0000313" key="3">
    <source>
        <dbReference type="Proteomes" id="UP000235682"/>
    </source>
</evidence>
<protein>
    <recommendedName>
        <fullName evidence="4">Cell envelope-related transcriptional attenuator domain-containing protein</fullName>
    </recommendedName>
</protein>
<evidence type="ECO:0000313" key="2">
    <source>
        <dbReference type="EMBL" id="PMC59251.1"/>
    </source>
</evidence>
<comment type="caution">
    <text evidence="2">The sequence shown here is derived from an EMBL/GenBank/DDBJ whole genome shotgun (WGS) entry which is preliminary data.</text>
</comment>
<dbReference type="Proteomes" id="UP000235682">
    <property type="component" value="Unassembled WGS sequence"/>
</dbReference>
<dbReference type="STRING" id="84521.SAMN04487994_102110"/>
<dbReference type="EMBL" id="PNHE01000001">
    <property type="protein sequence ID" value="PMC59251.1"/>
    <property type="molecule type" value="Genomic_DNA"/>
</dbReference>